<keyword evidence="1" id="KW-1133">Transmembrane helix</keyword>
<dbReference type="GeneID" id="3998718"/>
<dbReference type="AlphaFoldDB" id="Q12YX7"/>
<proteinExistence type="predicted"/>
<organism evidence="2 3">
    <name type="scientific">Methanococcoides burtonii (strain DSM 6242 / NBRC 107633 / OCM 468 / ACE-M)</name>
    <dbReference type="NCBI Taxonomy" id="259564"/>
    <lineage>
        <taxon>Archaea</taxon>
        <taxon>Methanobacteriati</taxon>
        <taxon>Methanobacteriota</taxon>
        <taxon>Stenosarchaea group</taxon>
        <taxon>Methanomicrobia</taxon>
        <taxon>Methanosarcinales</taxon>
        <taxon>Methanosarcinaceae</taxon>
        <taxon>Methanococcoides</taxon>
    </lineage>
</organism>
<dbReference type="STRING" id="259564.Mbur_0354"/>
<sequence>MNLSIISEIDPSIVLGIVVSLIVMGIAVGYDKYKEGGATDPNTSISNPVSGSERQFSLSSLKESNILVGLDKKIKKLIKRASDSNKIGAPELVADTGSNDSGIKVVFSNLISKMSSIKLSLPERSERVKKVAIEDSTPSTFTPSAEIKSDISFDVDKIVGNKKGELDFDDNLINEMATGGSSGIEIEDNESVSDFSGSNDMSIDVGEFDFGFGGDSSKQDDSLDNDFSFDMPGDNSSSDDLVKVVAVDDFSFDDGGDDFDLDDDSDSFIESLKNDIIADEVDKVNFMSGLKGVSLDIDEIKTELETVLANLKKM</sequence>
<evidence type="ECO:0000256" key="1">
    <source>
        <dbReference type="SAM" id="Phobius"/>
    </source>
</evidence>
<name>Q12YX7_METBU</name>
<dbReference type="RefSeq" id="WP_011498511.1">
    <property type="nucleotide sequence ID" value="NC_007955.1"/>
</dbReference>
<evidence type="ECO:0000313" key="2">
    <source>
        <dbReference type="EMBL" id="ABE51349.1"/>
    </source>
</evidence>
<keyword evidence="1" id="KW-0812">Transmembrane</keyword>
<keyword evidence="1" id="KW-0472">Membrane</keyword>
<dbReference type="HOGENOM" id="CLU_074507_0_0_2"/>
<feature type="transmembrane region" description="Helical" evidence="1">
    <location>
        <begin position="12"/>
        <end position="30"/>
    </location>
</feature>
<evidence type="ECO:0000313" key="3">
    <source>
        <dbReference type="Proteomes" id="UP000001979"/>
    </source>
</evidence>
<dbReference type="Proteomes" id="UP000001979">
    <property type="component" value="Chromosome"/>
</dbReference>
<accession>Q12YX7</accession>
<protein>
    <submittedName>
        <fullName evidence="2">Uncharacterized protein</fullName>
    </submittedName>
</protein>
<dbReference type="EMBL" id="CP000300">
    <property type="protein sequence ID" value="ABE51349.1"/>
    <property type="molecule type" value="Genomic_DNA"/>
</dbReference>
<dbReference type="OrthoDB" id="142886at2157"/>
<reference evidence="3" key="1">
    <citation type="journal article" date="2009" name="ISME J.">
        <title>The genome sequence of the psychrophilic archaeon, Methanococcoides burtonii: the role of genome evolution in cold adaptation.</title>
        <authorList>
            <person name="Allen M.A."/>
            <person name="Lauro F.M."/>
            <person name="Williams T.J."/>
            <person name="Burg D."/>
            <person name="Siddiqui K.S."/>
            <person name="De Francisci D."/>
            <person name="Chong K.W."/>
            <person name="Pilak O."/>
            <person name="Chew H.H."/>
            <person name="De Maere M.Z."/>
            <person name="Ting L."/>
            <person name="Katrib M."/>
            <person name="Ng C."/>
            <person name="Sowers K.R."/>
            <person name="Galperin M.Y."/>
            <person name="Anderson I.J."/>
            <person name="Ivanova N."/>
            <person name="Dalin E."/>
            <person name="Martinez M."/>
            <person name="Lapidus A."/>
            <person name="Hauser L."/>
            <person name="Land M."/>
            <person name="Thomas T."/>
            <person name="Cavicchioli R."/>
        </authorList>
    </citation>
    <scope>NUCLEOTIDE SEQUENCE [LARGE SCALE GENOMIC DNA]</scope>
    <source>
        <strain evidence="3">DSM 6242 / NBRC 107633 / OCM 468 / ACE-M</strain>
    </source>
</reference>
<gene>
    <name evidence="2" type="ordered locus">Mbur_0354</name>
</gene>
<dbReference type="KEGG" id="mbu:Mbur_0354"/>
<keyword evidence="3" id="KW-1185">Reference proteome</keyword>